<dbReference type="InterPro" id="IPR005196">
    <property type="entry name" value="Glyco_hydro_65_N"/>
</dbReference>
<evidence type="ECO:0000313" key="2">
    <source>
        <dbReference type="EMBL" id="MFD2414951.1"/>
    </source>
</evidence>
<proteinExistence type="predicted"/>
<dbReference type="EMBL" id="JBHUKR010000002">
    <property type="protein sequence ID" value="MFD2414951.1"/>
    <property type="molecule type" value="Genomic_DNA"/>
</dbReference>
<evidence type="ECO:0000259" key="1">
    <source>
        <dbReference type="Pfam" id="PF03636"/>
    </source>
</evidence>
<dbReference type="InterPro" id="IPR037018">
    <property type="entry name" value="GH65_N"/>
</dbReference>
<keyword evidence="3" id="KW-1185">Reference proteome</keyword>
<gene>
    <name evidence="2" type="ORF">ACFSXZ_01270</name>
</gene>
<sequence>MRESLTSTGNGYFCTRGAAEWEDAGGVHYPGTYAHGAFNGRPPSSAGGRC</sequence>
<feature type="domain" description="Glycoside hydrolase family 65 N-terminal" evidence="1">
    <location>
        <begin position="2"/>
        <end position="44"/>
    </location>
</feature>
<dbReference type="SUPFAM" id="SSF74650">
    <property type="entry name" value="Galactose mutarotase-like"/>
    <property type="match status" value="1"/>
</dbReference>
<dbReference type="InterPro" id="IPR011013">
    <property type="entry name" value="Gal_mutarotase_sf_dom"/>
</dbReference>
<organism evidence="2 3">
    <name type="scientific">Amycolatopsis pigmentata</name>
    <dbReference type="NCBI Taxonomy" id="450801"/>
    <lineage>
        <taxon>Bacteria</taxon>
        <taxon>Bacillati</taxon>
        <taxon>Actinomycetota</taxon>
        <taxon>Actinomycetes</taxon>
        <taxon>Pseudonocardiales</taxon>
        <taxon>Pseudonocardiaceae</taxon>
        <taxon>Amycolatopsis</taxon>
    </lineage>
</organism>
<dbReference type="Pfam" id="PF03636">
    <property type="entry name" value="Glyco_hydro_65N"/>
    <property type="match status" value="1"/>
</dbReference>
<dbReference type="RefSeq" id="WP_378260276.1">
    <property type="nucleotide sequence ID" value="NZ_JBHUKR010000002.1"/>
</dbReference>
<name>A0ABW5FQG3_9PSEU</name>
<reference evidence="3" key="1">
    <citation type="journal article" date="2019" name="Int. J. Syst. Evol. Microbiol.">
        <title>The Global Catalogue of Microorganisms (GCM) 10K type strain sequencing project: providing services to taxonomists for standard genome sequencing and annotation.</title>
        <authorList>
            <consortium name="The Broad Institute Genomics Platform"/>
            <consortium name="The Broad Institute Genome Sequencing Center for Infectious Disease"/>
            <person name="Wu L."/>
            <person name="Ma J."/>
        </authorList>
    </citation>
    <scope>NUCLEOTIDE SEQUENCE [LARGE SCALE GENOMIC DNA]</scope>
    <source>
        <strain evidence="3">CGMCC 4.7645</strain>
    </source>
</reference>
<comment type="caution">
    <text evidence="2">The sequence shown here is derived from an EMBL/GenBank/DDBJ whole genome shotgun (WGS) entry which is preliminary data.</text>
</comment>
<accession>A0ABW5FQG3</accession>
<dbReference type="Gene3D" id="2.70.98.40">
    <property type="entry name" value="Glycoside hydrolase, family 65, N-terminal domain"/>
    <property type="match status" value="1"/>
</dbReference>
<dbReference type="Proteomes" id="UP001597417">
    <property type="component" value="Unassembled WGS sequence"/>
</dbReference>
<evidence type="ECO:0000313" key="3">
    <source>
        <dbReference type="Proteomes" id="UP001597417"/>
    </source>
</evidence>
<protein>
    <recommendedName>
        <fullName evidence="1">Glycoside hydrolase family 65 N-terminal domain-containing protein</fullName>
    </recommendedName>
</protein>